<feature type="region of interest" description="Disordered" evidence="2">
    <location>
        <begin position="187"/>
        <end position="225"/>
    </location>
</feature>
<evidence type="ECO:0000256" key="1">
    <source>
        <dbReference type="ARBA" id="ARBA00010884"/>
    </source>
</evidence>
<protein>
    <recommendedName>
        <fullName evidence="3">AB hydrolase-1 domain-containing protein</fullName>
    </recommendedName>
</protein>
<dbReference type="EMBL" id="FNXT01001186">
    <property type="protein sequence ID" value="SZX73197.1"/>
    <property type="molecule type" value="Genomic_DNA"/>
</dbReference>
<dbReference type="EMBL" id="FNXT01000432">
    <property type="protein sequence ID" value="SZX64652.1"/>
    <property type="molecule type" value="Genomic_DNA"/>
</dbReference>
<feature type="region of interest" description="Disordered" evidence="2">
    <location>
        <begin position="583"/>
        <end position="610"/>
    </location>
</feature>
<feature type="compositionally biased region" description="Low complexity" evidence="2">
    <location>
        <begin position="191"/>
        <end position="224"/>
    </location>
</feature>
<feature type="compositionally biased region" description="Low complexity" evidence="2">
    <location>
        <begin position="583"/>
        <end position="603"/>
    </location>
</feature>
<dbReference type="InterPro" id="IPR050960">
    <property type="entry name" value="AB_hydrolase_4_sf"/>
</dbReference>
<dbReference type="GO" id="GO:0034338">
    <property type="term" value="F:short-chain carboxylesterase activity"/>
    <property type="evidence" value="ECO:0007669"/>
    <property type="project" value="TreeGrafter"/>
</dbReference>
<dbReference type="Pfam" id="PF00561">
    <property type="entry name" value="Abhydrolase_1"/>
    <property type="match status" value="1"/>
</dbReference>
<dbReference type="STRING" id="3088.A0A383W6B9"/>
<comment type="similarity">
    <text evidence="1">Belongs to the AB hydrolase superfamily. AB hydrolase 4 family.</text>
</comment>
<evidence type="ECO:0000313" key="4">
    <source>
        <dbReference type="EMBL" id="SZX64652.1"/>
    </source>
</evidence>
<sequence>MTPPMLYYQPGGIAEKVLAHCTAIKQPFNPTVWAPNGHIQSAMGMLRTLSAKGSYKRQLVLTSDHGTLGLDWWGGADKPSYAAADAPVVLFIHGINGGSHEGYVKWACVAAASRGWRAVVLNMRGCNGLPLTSARGYNAINTADVHVAVQSIHSRFPAAPLMAVGYSLGSVLLAKYLAEADNGLYSRHETQQQQQQQQHAESPGAAAVPDDSSSSSGQGPAAAPLRGSGLVGAALVSPPVCLHSTNSKMGKPNSMKFMYNLAVAYKLREYVKEHAASFQSLGVPIDTAAMLSSWTVGSFDDAVTLRLLGYPAPHIYYRHACSTNYIPHIRTPTLIMLSRDDPFLGMLPREQVTANPFTLLAATRRGGHLAFLQGWWPLGASYCDEVIDDWLGSALQEWRHGCDAVLPRLDAAANSSSSSRWRHTPSRSEVSAAAAAVRDGDLPSWVQRAVHGGWQPRQFDPSSLANIMCSCAPDADPLGRAQAADAVLNAATAPAQLAAAAAGKAAGGAKQAWMFGFGGGKGDAGSVKGLRGDGAWAPFQDSSSSSSARRRWNSVSAAAAVNGFDAAHADFAGEVDAAVGDADASVGRQAASGKQQQQPGQRQRLWRSKL</sequence>
<proteinExistence type="inferred from homology"/>
<accession>A0A383W6B9</accession>
<evidence type="ECO:0000256" key="2">
    <source>
        <dbReference type="SAM" id="MobiDB-lite"/>
    </source>
</evidence>
<feature type="domain" description="AB hydrolase-1" evidence="3">
    <location>
        <begin position="87"/>
        <end position="181"/>
    </location>
</feature>
<dbReference type="Proteomes" id="UP000256970">
    <property type="component" value="Unassembled WGS sequence"/>
</dbReference>
<keyword evidence="6" id="KW-1185">Reference proteome</keyword>
<dbReference type="InterPro" id="IPR029058">
    <property type="entry name" value="AB_hydrolase_fold"/>
</dbReference>
<dbReference type="PANTHER" id="PTHR10794">
    <property type="entry name" value="ABHYDROLASE DOMAIN-CONTAINING PROTEIN"/>
    <property type="match status" value="1"/>
</dbReference>
<dbReference type="AlphaFoldDB" id="A0A383W6B9"/>
<reference evidence="5 6" key="1">
    <citation type="submission" date="2016-10" db="EMBL/GenBank/DDBJ databases">
        <authorList>
            <person name="Cai Z."/>
        </authorList>
    </citation>
    <scope>NUCLEOTIDE SEQUENCE [LARGE SCALE GENOMIC DNA]</scope>
</reference>
<dbReference type="GO" id="GO:0047372">
    <property type="term" value="F:monoacylglycerol lipase activity"/>
    <property type="evidence" value="ECO:0007669"/>
    <property type="project" value="TreeGrafter"/>
</dbReference>
<evidence type="ECO:0000313" key="6">
    <source>
        <dbReference type="Proteomes" id="UP000256970"/>
    </source>
</evidence>
<dbReference type="PANTHER" id="PTHR10794:SF63">
    <property type="entry name" value="ALPHA_BETA HYDROLASE 1, ISOFORM A"/>
    <property type="match status" value="1"/>
</dbReference>
<evidence type="ECO:0000313" key="5">
    <source>
        <dbReference type="EMBL" id="SZX73197.1"/>
    </source>
</evidence>
<organism evidence="5 6">
    <name type="scientific">Tetradesmus obliquus</name>
    <name type="common">Green alga</name>
    <name type="synonym">Acutodesmus obliquus</name>
    <dbReference type="NCBI Taxonomy" id="3088"/>
    <lineage>
        <taxon>Eukaryota</taxon>
        <taxon>Viridiplantae</taxon>
        <taxon>Chlorophyta</taxon>
        <taxon>core chlorophytes</taxon>
        <taxon>Chlorophyceae</taxon>
        <taxon>CS clade</taxon>
        <taxon>Sphaeropleales</taxon>
        <taxon>Scenedesmaceae</taxon>
        <taxon>Tetradesmus</taxon>
    </lineage>
</organism>
<evidence type="ECO:0000259" key="3">
    <source>
        <dbReference type="Pfam" id="PF00561"/>
    </source>
</evidence>
<name>A0A383W6B9_TETOB</name>
<dbReference type="Gene3D" id="3.40.50.1820">
    <property type="entry name" value="alpha/beta hydrolase"/>
    <property type="match status" value="1"/>
</dbReference>
<dbReference type="InterPro" id="IPR000073">
    <property type="entry name" value="AB_hydrolase_1"/>
</dbReference>
<gene>
    <name evidence="5" type="ORF">BQ4739_LOCUS13308</name>
    <name evidence="4" type="ORF">BQ4739_LOCUS5148</name>
</gene>
<dbReference type="SUPFAM" id="SSF53474">
    <property type="entry name" value="alpha/beta-Hydrolases"/>
    <property type="match status" value="1"/>
</dbReference>